<gene>
    <name evidence="1" type="ORF">BU25DRAFT_411234</name>
</gene>
<evidence type="ECO:0000313" key="2">
    <source>
        <dbReference type="Proteomes" id="UP000799754"/>
    </source>
</evidence>
<organism evidence="1 2">
    <name type="scientific">Macroventuria anomochaeta</name>
    <dbReference type="NCBI Taxonomy" id="301207"/>
    <lineage>
        <taxon>Eukaryota</taxon>
        <taxon>Fungi</taxon>
        <taxon>Dikarya</taxon>
        <taxon>Ascomycota</taxon>
        <taxon>Pezizomycotina</taxon>
        <taxon>Dothideomycetes</taxon>
        <taxon>Pleosporomycetidae</taxon>
        <taxon>Pleosporales</taxon>
        <taxon>Pleosporineae</taxon>
        <taxon>Didymellaceae</taxon>
        <taxon>Macroventuria</taxon>
    </lineage>
</organism>
<dbReference type="Proteomes" id="UP000799754">
    <property type="component" value="Unassembled WGS sequence"/>
</dbReference>
<keyword evidence="2" id="KW-1185">Reference proteome</keyword>
<evidence type="ECO:0000313" key="1">
    <source>
        <dbReference type="EMBL" id="KAF2627169.1"/>
    </source>
</evidence>
<protein>
    <submittedName>
        <fullName evidence="1">Uncharacterized protein</fullName>
    </submittedName>
</protein>
<proteinExistence type="predicted"/>
<name>A0ACB6RZG6_9PLEO</name>
<feature type="non-terminal residue" evidence="1">
    <location>
        <position position="116"/>
    </location>
</feature>
<reference evidence="1" key="1">
    <citation type="journal article" date="2020" name="Stud. Mycol.">
        <title>101 Dothideomycetes genomes: a test case for predicting lifestyles and emergence of pathogens.</title>
        <authorList>
            <person name="Haridas S."/>
            <person name="Albert R."/>
            <person name="Binder M."/>
            <person name="Bloem J."/>
            <person name="Labutti K."/>
            <person name="Salamov A."/>
            <person name="Andreopoulos B."/>
            <person name="Baker S."/>
            <person name="Barry K."/>
            <person name="Bills G."/>
            <person name="Bluhm B."/>
            <person name="Cannon C."/>
            <person name="Castanera R."/>
            <person name="Culley D."/>
            <person name="Daum C."/>
            <person name="Ezra D."/>
            <person name="Gonzalez J."/>
            <person name="Henrissat B."/>
            <person name="Kuo A."/>
            <person name="Liang C."/>
            <person name="Lipzen A."/>
            <person name="Lutzoni F."/>
            <person name="Magnuson J."/>
            <person name="Mondo S."/>
            <person name="Nolan M."/>
            <person name="Ohm R."/>
            <person name="Pangilinan J."/>
            <person name="Park H.-J."/>
            <person name="Ramirez L."/>
            <person name="Alfaro M."/>
            <person name="Sun H."/>
            <person name="Tritt A."/>
            <person name="Yoshinaga Y."/>
            <person name="Zwiers L.-H."/>
            <person name="Turgeon B."/>
            <person name="Goodwin S."/>
            <person name="Spatafora J."/>
            <person name="Crous P."/>
            <person name="Grigoriev I."/>
        </authorList>
    </citation>
    <scope>NUCLEOTIDE SEQUENCE</scope>
    <source>
        <strain evidence="1">CBS 525.71</strain>
    </source>
</reference>
<comment type="caution">
    <text evidence="1">The sequence shown here is derived from an EMBL/GenBank/DDBJ whole genome shotgun (WGS) entry which is preliminary data.</text>
</comment>
<dbReference type="EMBL" id="MU006718">
    <property type="protein sequence ID" value="KAF2627169.1"/>
    <property type="molecule type" value="Genomic_DNA"/>
</dbReference>
<sequence length="116" mass="12413">MERKRTQSSSTQDSSTAGTSRPVSPSFTLTNAPQNPTTPPDTPPQPHRPQGPPASLLSCSPTSTQPFSLSSVTCAITYPVLPSMPSRDLAPFHKGAQIALENIFDDYLRNTGMSLL</sequence>
<accession>A0ACB6RZG6</accession>